<evidence type="ECO:0000259" key="4">
    <source>
        <dbReference type="Pfam" id="PF17954"/>
    </source>
</evidence>
<dbReference type="CDD" id="cd02910">
    <property type="entry name" value="cupin_Yhhw_N"/>
    <property type="match status" value="1"/>
</dbReference>
<evidence type="ECO:0000313" key="6">
    <source>
        <dbReference type="Proteomes" id="UP001196870"/>
    </source>
</evidence>
<evidence type="ECO:0000256" key="2">
    <source>
        <dbReference type="RuleBase" id="RU003457"/>
    </source>
</evidence>
<comment type="similarity">
    <text evidence="1 2">Belongs to the pirin family.</text>
</comment>
<dbReference type="PANTHER" id="PTHR43212:SF3">
    <property type="entry name" value="QUERCETIN 2,3-DIOXYGENASE"/>
    <property type="match status" value="1"/>
</dbReference>
<gene>
    <name evidence="5" type="ORF">GXW71_34005</name>
</gene>
<feature type="domain" description="Quercetin 2,3-dioxygenase C-terminal cupin" evidence="4">
    <location>
        <begin position="153"/>
        <end position="233"/>
    </location>
</feature>
<dbReference type="InterPro" id="IPR014710">
    <property type="entry name" value="RmlC-like_jellyroll"/>
</dbReference>
<dbReference type="Pfam" id="PF17954">
    <property type="entry name" value="Pirin_C_2"/>
    <property type="match status" value="1"/>
</dbReference>
<dbReference type="Pfam" id="PF02678">
    <property type="entry name" value="Pirin"/>
    <property type="match status" value="1"/>
</dbReference>
<protein>
    <submittedName>
        <fullName evidence="5">Pirin family protein</fullName>
    </submittedName>
</protein>
<name>A0ABS5FA24_9PROT</name>
<dbReference type="Gene3D" id="2.60.120.10">
    <property type="entry name" value="Jelly Rolls"/>
    <property type="match status" value="2"/>
</dbReference>
<feature type="domain" description="Pirin N-terminal" evidence="3">
    <location>
        <begin position="12"/>
        <end position="118"/>
    </location>
</feature>
<dbReference type="InterPro" id="IPR011051">
    <property type="entry name" value="RmlC_Cupin_sf"/>
</dbReference>
<dbReference type="InterPro" id="IPR041602">
    <property type="entry name" value="Quercetinase_C"/>
</dbReference>
<dbReference type="InterPro" id="IPR003829">
    <property type="entry name" value="Pirin_N_dom"/>
</dbReference>
<dbReference type="RefSeq" id="WP_211858418.1">
    <property type="nucleotide sequence ID" value="NZ_JAAGBB010000109.1"/>
</dbReference>
<evidence type="ECO:0000313" key="5">
    <source>
        <dbReference type="EMBL" id="MBR0669408.1"/>
    </source>
</evidence>
<evidence type="ECO:0000256" key="1">
    <source>
        <dbReference type="ARBA" id="ARBA00008416"/>
    </source>
</evidence>
<comment type="caution">
    <text evidence="5">The sequence shown here is derived from an EMBL/GenBank/DDBJ whole genome shotgun (WGS) entry which is preliminary data.</text>
</comment>
<dbReference type="InterPro" id="IPR012093">
    <property type="entry name" value="Pirin"/>
</dbReference>
<evidence type="ECO:0000259" key="3">
    <source>
        <dbReference type="Pfam" id="PF02678"/>
    </source>
</evidence>
<dbReference type="SUPFAM" id="SSF51182">
    <property type="entry name" value="RmlC-like cupins"/>
    <property type="match status" value="1"/>
</dbReference>
<keyword evidence="6" id="KW-1185">Reference proteome</keyword>
<reference evidence="6" key="1">
    <citation type="journal article" date="2021" name="Syst. Appl. Microbiol.">
        <title>Roseomonas hellenica sp. nov., isolated from roots of wild-growing Alkanna tinctoria.</title>
        <authorList>
            <person name="Rat A."/>
            <person name="Naranjo H.D."/>
            <person name="Lebbe L."/>
            <person name="Cnockaert M."/>
            <person name="Krigas N."/>
            <person name="Grigoriadou K."/>
            <person name="Maloupa E."/>
            <person name="Willems A."/>
        </authorList>
    </citation>
    <scope>NUCLEOTIDE SEQUENCE [LARGE SCALE GENOMIC DNA]</scope>
    <source>
        <strain evidence="6">LMG 31523</strain>
    </source>
</reference>
<dbReference type="EMBL" id="JAAGBB010000109">
    <property type="protein sequence ID" value="MBR0669408.1"/>
    <property type="molecule type" value="Genomic_DNA"/>
</dbReference>
<sequence>MIEHRPFETLGKANFGWLNANHHFSFGHYRDAKRQAWGKLRVWNDDEIAAGTGFDPHPHRDMEIITYVREGAITHRDNLGNQGRTEAGDVQVMSAGSGITHAEYNLEPVTTRLFQIWIETDQVGAKPSWGAKAFPREAREAGFEILASGRPGDAGGDALPINADAAVMAATLKAGQTLVQPIAPGRAAYLVPATGAVTVNGLALKARDGAAIRDEREIRVTAEADAELVLVEVAA</sequence>
<dbReference type="PANTHER" id="PTHR43212">
    <property type="entry name" value="QUERCETIN 2,3-DIOXYGENASE"/>
    <property type="match status" value="1"/>
</dbReference>
<dbReference type="PIRSF" id="PIRSF006232">
    <property type="entry name" value="Pirin"/>
    <property type="match status" value="1"/>
</dbReference>
<dbReference type="Proteomes" id="UP001196870">
    <property type="component" value="Unassembled WGS sequence"/>
</dbReference>
<proteinExistence type="inferred from homology"/>
<organism evidence="5 6">
    <name type="scientific">Plastoroseomonas hellenica</name>
    <dbReference type="NCBI Taxonomy" id="2687306"/>
    <lineage>
        <taxon>Bacteria</taxon>
        <taxon>Pseudomonadati</taxon>
        <taxon>Pseudomonadota</taxon>
        <taxon>Alphaproteobacteria</taxon>
        <taxon>Acetobacterales</taxon>
        <taxon>Acetobacteraceae</taxon>
        <taxon>Plastoroseomonas</taxon>
    </lineage>
</organism>
<accession>A0ABS5FA24</accession>